<name>A0A1F6CR63_HANXR</name>
<comment type="caution">
    <text evidence="1">The sequence shown here is derived from an EMBL/GenBank/DDBJ whole genome shotgun (WGS) entry which is preliminary data.</text>
</comment>
<dbReference type="EMBL" id="MFKF01000185">
    <property type="protein sequence ID" value="OGG51372.1"/>
    <property type="molecule type" value="Genomic_DNA"/>
</dbReference>
<protein>
    <recommendedName>
        <fullName evidence="3">Cytidylate kinase</fullName>
    </recommendedName>
</protein>
<dbReference type="Gene3D" id="3.40.50.300">
    <property type="entry name" value="P-loop containing nucleotide triphosphate hydrolases"/>
    <property type="match status" value="1"/>
</dbReference>
<dbReference type="Pfam" id="PF13189">
    <property type="entry name" value="Cytidylate_kin2"/>
    <property type="match status" value="1"/>
</dbReference>
<proteinExistence type="predicted"/>
<organism evidence="1 2">
    <name type="scientific">Handelsmanbacteria sp. (strain RIFCSPLOWO2_12_FULL_64_10)</name>
    <dbReference type="NCBI Taxonomy" id="1817868"/>
    <lineage>
        <taxon>Bacteria</taxon>
        <taxon>Candidatus Handelsmaniibacteriota</taxon>
    </lineage>
</organism>
<evidence type="ECO:0000313" key="1">
    <source>
        <dbReference type="EMBL" id="OGG51372.1"/>
    </source>
</evidence>
<evidence type="ECO:0000313" key="2">
    <source>
        <dbReference type="Proteomes" id="UP000178606"/>
    </source>
</evidence>
<reference evidence="1 2" key="1">
    <citation type="journal article" date="2016" name="Nat. Commun.">
        <title>Thousands of microbial genomes shed light on interconnected biogeochemical processes in an aquifer system.</title>
        <authorList>
            <person name="Anantharaman K."/>
            <person name="Brown C.T."/>
            <person name="Hug L.A."/>
            <person name="Sharon I."/>
            <person name="Castelle C.J."/>
            <person name="Probst A.J."/>
            <person name="Thomas B.C."/>
            <person name="Singh A."/>
            <person name="Wilkins M.J."/>
            <person name="Karaoz U."/>
            <person name="Brodie E.L."/>
            <person name="Williams K.H."/>
            <person name="Hubbard S.S."/>
            <person name="Banfield J.F."/>
        </authorList>
    </citation>
    <scope>NUCLEOTIDE SEQUENCE [LARGE SCALE GENOMIC DNA]</scope>
    <source>
        <strain evidence="2">RIFCSPLOWO2_12_FULL_64_10</strain>
    </source>
</reference>
<accession>A0A1F6CR63</accession>
<dbReference type="SUPFAM" id="SSF52540">
    <property type="entry name" value="P-loop containing nucleoside triphosphate hydrolases"/>
    <property type="match status" value="1"/>
</dbReference>
<gene>
    <name evidence="1" type="ORF">A3F84_08525</name>
</gene>
<dbReference type="Proteomes" id="UP000178606">
    <property type="component" value="Unassembled WGS sequence"/>
</dbReference>
<dbReference type="InterPro" id="IPR027417">
    <property type="entry name" value="P-loop_NTPase"/>
</dbReference>
<sequence>MAVITISRAFGSEGLAVARRAAEVLGYSCLDRGLVTEVARMADVSEQEVARYDERGQGPVADLLERVFVGRSGGYPVYAWGGECAEMMVAPALFYSDLEQGRVLSREDIISLIEHVIRAAADRGNVVIVGRGAQVVLADRPDALHVRVIAPIPFRCGRIVEREGVDPEEAMELIRRTDRDRARYLRQYYRVDWEDGNLYHLTINTERTGVDLAARLIAGAASRGVWARQERHEETAILQYTSPELLEAEG</sequence>
<dbReference type="AlphaFoldDB" id="A0A1F6CR63"/>
<evidence type="ECO:0008006" key="3">
    <source>
        <dbReference type="Google" id="ProtNLM"/>
    </source>
</evidence>